<dbReference type="SMART" id="SM00267">
    <property type="entry name" value="GGDEF"/>
    <property type="match status" value="1"/>
</dbReference>
<dbReference type="InterPro" id="IPR000160">
    <property type="entry name" value="GGDEF_dom"/>
</dbReference>
<organism evidence="6 7">
    <name type="scientific">Salinivibrio proteolyticus</name>
    <dbReference type="NCBI Taxonomy" id="334715"/>
    <lineage>
        <taxon>Bacteria</taxon>
        <taxon>Pseudomonadati</taxon>
        <taxon>Pseudomonadota</taxon>
        <taxon>Gammaproteobacteria</taxon>
        <taxon>Vibrionales</taxon>
        <taxon>Vibrionaceae</taxon>
        <taxon>Salinivibrio</taxon>
    </lineage>
</organism>
<dbReference type="Proteomes" id="UP001164676">
    <property type="component" value="Plasmid unnamed"/>
</dbReference>
<dbReference type="InterPro" id="IPR029787">
    <property type="entry name" value="Nucleotide_cyclase"/>
</dbReference>
<dbReference type="PROSITE" id="PS50887">
    <property type="entry name" value="GGDEF"/>
    <property type="match status" value="1"/>
</dbReference>
<dbReference type="RefSeq" id="WP_269598968.1">
    <property type="nucleotide sequence ID" value="NZ_CP114585.1"/>
</dbReference>
<keyword evidence="4" id="KW-0472">Membrane</keyword>
<dbReference type="CDD" id="cd01949">
    <property type="entry name" value="GGDEF"/>
    <property type="match status" value="1"/>
</dbReference>
<dbReference type="EC" id="2.7.7.65" evidence="1"/>
<evidence type="ECO:0000256" key="1">
    <source>
        <dbReference type="ARBA" id="ARBA00012528"/>
    </source>
</evidence>
<dbReference type="NCBIfam" id="TIGR00254">
    <property type="entry name" value="GGDEF"/>
    <property type="match status" value="1"/>
</dbReference>
<feature type="domain" description="GGDEF" evidence="5">
    <location>
        <begin position="259"/>
        <end position="409"/>
    </location>
</feature>
<keyword evidence="6" id="KW-0614">Plasmid</keyword>
<dbReference type="EMBL" id="CP114585">
    <property type="protein sequence ID" value="WBA16734.1"/>
    <property type="molecule type" value="Genomic_DNA"/>
</dbReference>
<proteinExistence type="predicted"/>
<evidence type="ECO:0000256" key="2">
    <source>
        <dbReference type="ARBA" id="ARBA00034247"/>
    </source>
</evidence>
<evidence type="ECO:0000313" key="7">
    <source>
        <dbReference type="Proteomes" id="UP001164676"/>
    </source>
</evidence>
<protein>
    <recommendedName>
        <fullName evidence="1">diguanylate cyclase</fullName>
        <ecNumber evidence="1">2.7.7.65</ecNumber>
    </recommendedName>
</protein>
<dbReference type="InterPro" id="IPR043128">
    <property type="entry name" value="Rev_trsase/Diguanyl_cyclase"/>
</dbReference>
<dbReference type="PANTHER" id="PTHR45138">
    <property type="entry name" value="REGULATORY COMPONENTS OF SENSORY TRANSDUCTION SYSTEM"/>
    <property type="match status" value="1"/>
</dbReference>
<dbReference type="PANTHER" id="PTHR45138:SF9">
    <property type="entry name" value="DIGUANYLATE CYCLASE DGCM-RELATED"/>
    <property type="match status" value="1"/>
</dbReference>
<sequence>MGLLHSPLARLGVPLLIFLVFAAGYHPLLASLSPYLNLLYAAPFYLLFTALLLSHLFKSARVGMTVVILLISYTVILTRLQSPLTDGTTYLEYVLLVVLLPINLLYIRITRDRKLTSLYGLLFFAAMALEIGWGALLVMQYGELATWLYQHPVFVRIPAFSPLPLLLIVMLLIALCMAAIRVLHKNSIDDHATFIALTCTSVTVIFFDMAYVSSFSFAIAGLLLIANQVAFSHQLAFLDGLTAIPSRRALQDELKHLGRRYTIAMLDVDHFKRFNDTYGHETGDDVLKLVASLLSQCEGGASAFRYGGEEFTLLFKGKTTDQCLPFLDALREDIAQYPLVLREENRPTNPSEGKQKRGQKKDSATVHVTVSIGFADASQASQPDEVLQLADQALYKAKQAGRNCIRGSE</sequence>
<name>A0ABY7LK81_9GAMM</name>
<keyword evidence="4" id="KW-0812">Transmembrane</keyword>
<feature type="region of interest" description="Disordered" evidence="3">
    <location>
        <begin position="341"/>
        <end position="364"/>
    </location>
</feature>
<geneLocation type="plasmid" evidence="6 7">
    <name>unnamed</name>
</geneLocation>
<gene>
    <name evidence="6" type="ORF">N7E60_15275</name>
</gene>
<reference evidence="6" key="1">
    <citation type="submission" date="2022-09" db="EMBL/GenBank/DDBJ databases">
        <authorList>
            <person name="Li Z.-J."/>
        </authorList>
    </citation>
    <scope>NUCLEOTIDE SEQUENCE</scope>
    <source>
        <strain evidence="6">TGB10</strain>
        <plasmid evidence="6">unnamed</plasmid>
    </source>
</reference>
<dbReference type="Gene3D" id="3.30.70.270">
    <property type="match status" value="1"/>
</dbReference>
<feature type="transmembrane region" description="Helical" evidence="4">
    <location>
        <begin position="60"/>
        <end position="78"/>
    </location>
</feature>
<feature type="transmembrane region" description="Helical" evidence="4">
    <location>
        <begin position="35"/>
        <end position="53"/>
    </location>
</feature>
<comment type="catalytic activity">
    <reaction evidence="2">
        <text>2 GTP = 3',3'-c-di-GMP + 2 diphosphate</text>
        <dbReference type="Rhea" id="RHEA:24898"/>
        <dbReference type="ChEBI" id="CHEBI:33019"/>
        <dbReference type="ChEBI" id="CHEBI:37565"/>
        <dbReference type="ChEBI" id="CHEBI:58805"/>
        <dbReference type="EC" id="2.7.7.65"/>
    </reaction>
</comment>
<evidence type="ECO:0000259" key="5">
    <source>
        <dbReference type="PROSITE" id="PS50887"/>
    </source>
</evidence>
<evidence type="ECO:0000256" key="3">
    <source>
        <dbReference type="SAM" id="MobiDB-lite"/>
    </source>
</evidence>
<feature type="transmembrane region" description="Helical" evidence="4">
    <location>
        <begin position="90"/>
        <end position="107"/>
    </location>
</feature>
<dbReference type="SUPFAM" id="SSF55073">
    <property type="entry name" value="Nucleotide cyclase"/>
    <property type="match status" value="1"/>
</dbReference>
<feature type="transmembrane region" description="Helical" evidence="4">
    <location>
        <begin position="159"/>
        <end position="180"/>
    </location>
</feature>
<keyword evidence="4" id="KW-1133">Transmembrane helix</keyword>
<accession>A0ABY7LK81</accession>
<evidence type="ECO:0000313" key="6">
    <source>
        <dbReference type="EMBL" id="WBA16734.1"/>
    </source>
</evidence>
<feature type="transmembrane region" description="Helical" evidence="4">
    <location>
        <begin position="12"/>
        <end position="29"/>
    </location>
</feature>
<keyword evidence="7" id="KW-1185">Reference proteome</keyword>
<dbReference type="Pfam" id="PF00990">
    <property type="entry name" value="GGDEF"/>
    <property type="match status" value="2"/>
</dbReference>
<dbReference type="InterPro" id="IPR050469">
    <property type="entry name" value="Diguanylate_Cyclase"/>
</dbReference>
<feature type="transmembrane region" description="Helical" evidence="4">
    <location>
        <begin position="119"/>
        <end position="139"/>
    </location>
</feature>
<evidence type="ECO:0000256" key="4">
    <source>
        <dbReference type="SAM" id="Phobius"/>
    </source>
</evidence>